<dbReference type="PRINTS" id="PR00385">
    <property type="entry name" value="P450"/>
</dbReference>
<evidence type="ECO:0000313" key="3">
    <source>
        <dbReference type="EMBL" id="MST33866.1"/>
    </source>
</evidence>
<dbReference type="EMBL" id="WJHE01000753">
    <property type="protein sequence ID" value="MST33866.1"/>
    <property type="molecule type" value="Genomic_DNA"/>
</dbReference>
<dbReference type="InterPro" id="IPR017972">
    <property type="entry name" value="Cyt_P450_CS"/>
</dbReference>
<evidence type="ECO:0000256" key="1">
    <source>
        <dbReference type="ARBA" id="ARBA00010617"/>
    </source>
</evidence>
<keyword evidence="4" id="KW-1185">Reference proteome</keyword>
<dbReference type="Gene3D" id="1.10.630.10">
    <property type="entry name" value="Cytochrome P450"/>
    <property type="match status" value="1"/>
</dbReference>
<dbReference type="CDD" id="cd20625">
    <property type="entry name" value="CYP164-like"/>
    <property type="match status" value="1"/>
</dbReference>
<dbReference type="SUPFAM" id="SSF48264">
    <property type="entry name" value="Cytochrome P450"/>
    <property type="match status" value="1"/>
</dbReference>
<comment type="caution">
    <text evidence="3">The sequence shown here is derived from an EMBL/GenBank/DDBJ whole genome shotgun (WGS) entry which is preliminary data.</text>
</comment>
<dbReference type="InterPro" id="IPR001128">
    <property type="entry name" value="Cyt_P450"/>
</dbReference>
<evidence type="ECO:0000256" key="2">
    <source>
        <dbReference type="RuleBase" id="RU000461"/>
    </source>
</evidence>
<dbReference type="Pfam" id="PF00067">
    <property type="entry name" value="p450"/>
    <property type="match status" value="1"/>
</dbReference>
<keyword evidence="2" id="KW-0560">Oxidoreductase</keyword>
<dbReference type="PANTHER" id="PTHR46696">
    <property type="entry name" value="P450, PUTATIVE (EUROFUNG)-RELATED"/>
    <property type="match status" value="1"/>
</dbReference>
<keyword evidence="2" id="KW-0349">Heme</keyword>
<organism evidence="3 4">
    <name type="scientific">Acidiferrimicrobium australe</name>
    <dbReference type="NCBI Taxonomy" id="2664430"/>
    <lineage>
        <taxon>Bacteria</taxon>
        <taxon>Bacillati</taxon>
        <taxon>Actinomycetota</taxon>
        <taxon>Acidimicrobiia</taxon>
        <taxon>Acidimicrobiales</taxon>
        <taxon>Acidimicrobiaceae</taxon>
        <taxon>Acidiferrimicrobium</taxon>
    </lineage>
</organism>
<dbReference type="InterPro" id="IPR036396">
    <property type="entry name" value="Cyt_P450_sf"/>
</dbReference>
<comment type="similarity">
    <text evidence="1 2">Belongs to the cytochrome P450 family.</text>
</comment>
<dbReference type="PRINTS" id="PR00359">
    <property type="entry name" value="BP450"/>
</dbReference>
<dbReference type="InterPro" id="IPR002397">
    <property type="entry name" value="Cyt_P450_B"/>
</dbReference>
<gene>
    <name evidence="3" type="ORF">GHK86_14205</name>
</gene>
<proteinExistence type="inferred from homology"/>
<name>A0ABW9QWY5_9ACTN</name>
<keyword evidence="2" id="KW-0479">Metal-binding</keyword>
<sequence length="415" mass="44483">MAAEVGAGPSPIGRMTTPEGIADPYPVFDELRAERPVCRDDAYGVWVCTSHAAVQQVLSDPTVSSRRSEAYWDADRLPAEVRATARAVYAALGQRMLMQDPPEHTATRKVMGAAFGKRAVALLRPRIEALVDELLAPYAAGGSIDVVADLAVPLSIRTIAEVLGVPPDDVGRIGAWAEDFATTKDVRPGEPDREAAAVRGVEALLAYLGELVGRRRAGPPRDDVLQLVVDAADATGPREDARLAANLAGLLVGGHDTTTGLVSAGLLSLMRFPGELAVLQDDPGLVVPAIEELLRFESPAQWILRTTTRAMDLEGSEIGPGQLVGLFLGAANRDPAVFAQPARLDVRRRPTQHFAFGRGRHLCVGAPLARLEAELVLSALVTRYRRLEPAGPAPVWRPNFAQRGLARLEIRLSGR</sequence>
<accession>A0ABW9QWY5</accession>
<dbReference type="PROSITE" id="PS00086">
    <property type="entry name" value="CYTOCHROME_P450"/>
    <property type="match status" value="1"/>
</dbReference>
<protein>
    <submittedName>
        <fullName evidence="3">Cytochrome P450</fullName>
    </submittedName>
</protein>
<keyword evidence="2" id="KW-0408">Iron</keyword>
<dbReference type="Proteomes" id="UP000437736">
    <property type="component" value="Unassembled WGS sequence"/>
</dbReference>
<evidence type="ECO:0000313" key="4">
    <source>
        <dbReference type="Proteomes" id="UP000437736"/>
    </source>
</evidence>
<reference evidence="3 4" key="1">
    <citation type="submission" date="2019-11" db="EMBL/GenBank/DDBJ databases">
        <title>Acidiferrimicrobium australis gen. nov., sp. nov., an acidophilic and obligately heterotrophic, member of the Actinobacteria that catalyses dissimilatory oxido- reduction of iron isolated from metal-rich acidic water in Chile.</title>
        <authorList>
            <person name="Gonzalez D."/>
            <person name="Huber K."/>
            <person name="Hedrich S."/>
            <person name="Rojas-Villalobos C."/>
            <person name="Quatrini R."/>
            <person name="Dinamarca M.A."/>
            <person name="Schwarz A."/>
            <person name="Canales C."/>
            <person name="Nancucheo I."/>
        </authorList>
    </citation>
    <scope>NUCLEOTIDE SEQUENCE [LARGE SCALE GENOMIC DNA]</scope>
    <source>
        <strain evidence="3 4">USS-CCA1</strain>
    </source>
</reference>
<dbReference type="PANTHER" id="PTHR46696:SF1">
    <property type="entry name" value="CYTOCHROME P450 YJIB-RELATED"/>
    <property type="match status" value="1"/>
</dbReference>
<keyword evidence="2" id="KW-0503">Monooxygenase</keyword>